<dbReference type="OrthoDB" id="18679at2759"/>
<evidence type="ECO:0000256" key="1">
    <source>
        <dbReference type="ARBA" id="ARBA00005305"/>
    </source>
</evidence>
<feature type="region of interest" description="Disordered" evidence="3">
    <location>
        <begin position="141"/>
        <end position="219"/>
    </location>
</feature>
<organism evidence="5 6">
    <name type="scientific">Blyttiomyces helicus</name>
    <dbReference type="NCBI Taxonomy" id="388810"/>
    <lineage>
        <taxon>Eukaryota</taxon>
        <taxon>Fungi</taxon>
        <taxon>Fungi incertae sedis</taxon>
        <taxon>Chytridiomycota</taxon>
        <taxon>Chytridiomycota incertae sedis</taxon>
        <taxon>Chytridiomycetes</taxon>
        <taxon>Chytridiomycetes incertae sedis</taxon>
        <taxon>Blyttiomyces</taxon>
    </lineage>
</organism>
<dbReference type="Proteomes" id="UP000269721">
    <property type="component" value="Unassembled WGS sequence"/>
</dbReference>
<gene>
    <name evidence="5" type="ORF">BDK51DRAFT_30064</name>
</gene>
<feature type="compositionally biased region" description="Basic and acidic residues" evidence="3">
    <location>
        <begin position="166"/>
        <end position="178"/>
    </location>
</feature>
<dbReference type="Pfam" id="PF26091">
    <property type="entry name" value="PWI_CCDC43"/>
    <property type="match status" value="1"/>
</dbReference>
<proteinExistence type="inferred from homology"/>
<sequence length="219" mass="25319">MTVESDWEEWLTSALLSLKIEDEAFSEYISQICSEDSIEDDEKREVISEFLSEATEESVTETVDEILRRTEVRRAKTKAEEEEARVKALEAVKVKELESLREFTSGNVENPKKRVLSKDEQIIRARLLQEYAYEMEEVEENGEVEVIKDGDASGSIDGDPLLSKNRNAEVVKEAEQAKRLASQAEHAKVAARNKEMQEKQRLEREKEKKRAPKKEKRRM</sequence>
<dbReference type="InterPro" id="IPR037666">
    <property type="entry name" value="CCDC43"/>
</dbReference>
<name>A0A4P9WP50_9FUNG</name>
<dbReference type="PANTHER" id="PTHR31684:SF2">
    <property type="entry name" value="COILED-COIL DOMAIN-CONTAINING PROTEIN 43"/>
    <property type="match status" value="1"/>
</dbReference>
<keyword evidence="6" id="KW-1185">Reference proteome</keyword>
<comment type="similarity">
    <text evidence="1">Belongs to the CCDC43 family.</text>
</comment>
<accession>A0A4P9WP50</accession>
<evidence type="ECO:0000313" key="5">
    <source>
        <dbReference type="EMBL" id="RKO93000.1"/>
    </source>
</evidence>
<evidence type="ECO:0000313" key="6">
    <source>
        <dbReference type="Proteomes" id="UP000269721"/>
    </source>
</evidence>
<evidence type="ECO:0000256" key="2">
    <source>
        <dbReference type="ARBA" id="ARBA00023054"/>
    </source>
</evidence>
<evidence type="ECO:0000259" key="4">
    <source>
        <dbReference type="Pfam" id="PF26091"/>
    </source>
</evidence>
<protein>
    <recommendedName>
        <fullName evidence="4">CCDC43 PWI-like domain-containing protein</fullName>
    </recommendedName>
</protein>
<dbReference type="InterPro" id="IPR058771">
    <property type="entry name" value="PWI_CCDC43"/>
</dbReference>
<reference evidence="6" key="1">
    <citation type="journal article" date="2018" name="Nat. Microbiol.">
        <title>Leveraging single-cell genomics to expand the fungal tree of life.</title>
        <authorList>
            <person name="Ahrendt S.R."/>
            <person name="Quandt C.A."/>
            <person name="Ciobanu D."/>
            <person name="Clum A."/>
            <person name="Salamov A."/>
            <person name="Andreopoulos B."/>
            <person name="Cheng J.F."/>
            <person name="Woyke T."/>
            <person name="Pelin A."/>
            <person name="Henrissat B."/>
            <person name="Reynolds N.K."/>
            <person name="Benny G.L."/>
            <person name="Smith M.E."/>
            <person name="James T.Y."/>
            <person name="Grigoriev I.V."/>
        </authorList>
    </citation>
    <scope>NUCLEOTIDE SEQUENCE [LARGE SCALE GENOMIC DNA]</scope>
</reference>
<evidence type="ECO:0000256" key="3">
    <source>
        <dbReference type="SAM" id="MobiDB-lite"/>
    </source>
</evidence>
<dbReference type="PANTHER" id="PTHR31684">
    <property type="entry name" value="COILED-COIL DOMAIN-CONTAINING PROTEIN 43"/>
    <property type="match status" value="1"/>
</dbReference>
<feature type="domain" description="CCDC43 PWI-like" evidence="4">
    <location>
        <begin position="2"/>
        <end position="69"/>
    </location>
</feature>
<dbReference type="AlphaFoldDB" id="A0A4P9WP50"/>
<keyword evidence="2" id="KW-0175">Coiled coil</keyword>
<dbReference type="EMBL" id="KZ994412">
    <property type="protein sequence ID" value="RKO93000.1"/>
    <property type="molecule type" value="Genomic_DNA"/>
</dbReference>
<feature type="compositionally biased region" description="Basic residues" evidence="3">
    <location>
        <begin position="209"/>
        <end position="219"/>
    </location>
</feature>
<feature type="compositionally biased region" description="Basic and acidic residues" evidence="3">
    <location>
        <begin position="185"/>
        <end position="208"/>
    </location>
</feature>